<dbReference type="EMBL" id="JH816194">
    <property type="protein sequence ID" value="EKC37441.1"/>
    <property type="molecule type" value="Genomic_DNA"/>
</dbReference>
<dbReference type="HOGENOM" id="CLU_2348694_0_0_1"/>
<accession>K1RSF9</accession>
<dbReference type="AlphaFoldDB" id="K1RSF9"/>
<evidence type="ECO:0000313" key="1">
    <source>
        <dbReference type="EMBL" id="EKC37441.1"/>
    </source>
</evidence>
<organism evidence="1">
    <name type="scientific">Magallana gigas</name>
    <name type="common">Pacific oyster</name>
    <name type="synonym">Crassostrea gigas</name>
    <dbReference type="NCBI Taxonomy" id="29159"/>
    <lineage>
        <taxon>Eukaryota</taxon>
        <taxon>Metazoa</taxon>
        <taxon>Spiralia</taxon>
        <taxon>Lophotrochozoa</taxon>
        <taxon>Mollusca</taxon>
        <taxon>Bivalvia</taxon>
        <taxon>Autobranchia</taxon>
        <taxon>Pteriomorphia</taxon>
        <taxon>Ostreida</taxon>
        <taxon>Ostreoidea</taxon>
        <taxon>Ostreidae</taxon>
        <taxon>Magallana</taxon>
    </lineage>
</organism>
<sequence>MSCLTLLFHHHLSHQLLQVLITVVKYKQTHRHHLCINSYNVFILFSHKTTIEVALQIVYQDNKQTLQHPSHFSCIRLPNKNRGLVHLPMPRISKIYK</sequence>
<proteinExistence type="predicted"/>
<reference evidence="1" key="1">
    <citation type="journal article" date="2012" name="Nature">
        <title>The oyster genome reveals stress adaptation and complexity of shell formation.</title>
        <authorList>
            <person name="Zhang G."/>
            <person name="Fang X."/>
            <person name="Guo X."/>
            <person name="Li L."/>
            <person name="Luo R."/>
            <person name="Xu F."/>
            <person name="Yang P."/>
            <person name="Zhang L."/>
            <person name="Wang X."/>
            <person name="Qi H."/>
            <person name="Xiong Z."/>
            <person name="Que H."/>
            <person name="Xie Y."/>
            <person name="Holland P.W."/>
            <person name="Paps J."/>
            <person name="Zhu Y."/>
            <person name="Wu F."/>
            <person name="Chen Y."/>
            <person name="Wang J."/>
            <person name="Peng C."/>
            <person name="Meng J."/>
            <person name="Yang L."/>
            <person name="Liu J."/>
            <person name="Wen B."/>
            <person name="Zhang N."/>
            <person name="Huang Z."/>
            <person name="Zhu Q."/>
            <person name="Feng Y."/>
            <person name="Mount A."/>
            <person name="Hedgecock D."/>
            <person name="Xu Z."/>
            <person name="Liu Y."/>
            <person name="Domazet-Loso T."/>
            <person name="Du Y."/>
            <person name="Sun X."/>
            <person name="Zhang S."/>
            <person name="Liu B."/>
            <person name="Cheng P."/>
            <person name="Jiang X."/>
            <person name="Li J."/>
            <person name="Fan D."/>
            <person name="Wang W."/>
            <person name="Fu W."/>
            <person name="Wang T."/>
            <person name="Wang B."/>
            <person name="Zhang J."/>
            <person name="Peng Z."/>
            <person name="Li Y."/>
            <person name="Li N."/>
            <person name="Wang J."/>
            <person name="Chen M."/>
            <person name="He Y."/>
            <person name="Tan F."/>
            <person name="Song X."/>
            <person name="Zheng Q."/>
            <person name="Huang R."/>
            <person name="Yang H."/>
            <person name="Du X."/>
            <person name="Chen L."/>
            <person name="Yang M."/>
            <person name="Gaffney P.M."/>
            <person name="Wang S."/>
            <person name="Luo L."/>
            <person name="She Z."/>
            <person name="Ming Y."/>
            <person name="Huang W."/>
            <person name="Zhang S."/>
            <person name="Huang B."/>
            <person name="Zhang Y."/>
            <person name="Qu T."/>
            <person name="Ni P."/>
            <person name="Miao G."/>
            <person name="Wang J."/>
            <person name="Wang Q."/>
            <person name="Steinberg C.E."/>
            <person name="Wang H."/>
            <person name="Li N."/>
            <person name="Qian L."/>
            <person name="Zhang G."/>
            <person name="Li Y."/>
            <person name="Yang H."/>
            <person name="Liu X."/>
            <person name="Wang J."/>
            <person name="Yin Y."/>
            <person name="Wang J."/>
        </authorList>
    </citation>
    <scope>NUCLEOTIDE SEQUENCE [LARGE SCALE GENOMIC DNA]</scope>
    <source>
        <strain evidence="1">05x7-T-G4-1.051#20</strain>
    </source>
</reference>
<name>K1RSF9_MAGGI</name>
<protein>
    <submittedName>
        <fullName evidence="1">Uncharacterized protein</fullName>
    </submittedName>
</protein>
<gene>
    <name evidence="1" type="ORF">CGI_10006985</name>
</gene>
<dbReference type="InParanoid" id="K1RSF9"/>